<dbReference type="GO" id="GO:0061462">
    <property type="term" value="P:protein localization to lysosome"/>
    <property type="evidence" value="ECO:0007669"/>
    <property type="project" value="TreeGrafter"/>
</dbReference>
<evidence type="ECO:0000313" key="3">
    <source>
        <dbReference type="Proteomes" id="UP000812440"/>
    </source>
</evidence>
<dbReference type="PANTHER" id="PTHR16130">
    <property type="entry name" value="LYSOSOMAL COBALAMIN TRANSPORTER-RELATED"/>
    <property type="match status" value="1"/>
</dbReference>
<keyword evidence="1" id="KW-0472">Membrane</keyword>
<sequence length="77" mass="9276">MCFQCQDGRPLSSKDRQALYKLEEKLRTLQRRERHLVYHENNCWRKCCSVMRPIKIAWGIFFILVALLFIVSLFLSK</sequence>
<dbReference type="OrthoDB" id="73273at2759"/>
<organism evidence="2 3">
    <name type="scientific">Hymenochirus boettgeri</name>
    <name type="common">Congo dwarf clawed frog</name>
    <dbReference type="NCBI Taxonomy" id="247094"/>
    <lineage>
        <taxon>Eukaryota</taxon>
        <taxon>Metazoa</taxon>
        <taxon>Chordata</taxon>
        <taxon>Craniata</taxon>
        <taxon>Vertebrata</taxon>
        <taxon>Euteleostomi</taxon>
        <taxon>Amphibia</taxon>
        <taxon>Batrachia</taxon>
        <taxon>Anura</taxon>
        <taxon>Pipoidea</taxon>
        <taxon>Pipidae</taxon>
        <taxon>Pipinae</taxon>
        <taxon>Hymenochirus</taxon>
    </lineage>
</organism>
<feature type="transmembrane region" description="Helical" evidence="1">
    <location>
        <begin position="56"/>
        <end position="75"/>
    </location>
</feature>
<evidence type="ECO:0000256" key="1">
    <source>
        <dbReference type="SAM" id="Phobius"/>
    </source>
</evidence>
<dbReference type="AlphaFoldDB" id="A0A8T2ICU0"/>
<comment type="caution">
    <text evidence="2">The sequence shown here is derived from an EMBL/GenBank/DDBJ whole genome shotgun (WGS) entry which is preliminary data.</text>
</comment>
<keyword evidence="3" id="KW-1185">Reference proteome</keyword>
<keyword evidence="1" id="KW-0812">Transmembrane</keyword>
<accession>A0A8T2ICU0</accession>
<gene>
    <name evidence="2" type="ORF">GDO86_019224</name>
</gene>
<keyword evidence="1" id="KW-1133">Transmembrane helix</keyword>
<evidence type="ECO:0000313" key="2">
    <source>
        <dbReference type="EMBL" id="KAG8429782.1"/>
    </source>
</evidence>
<reference evidence="2" key="1">
    <citation type="thesis" date="2020" institute="ProQuest LLC" country="789 East Eisenhower Parkway, Ann Arbor, MI, USA">
        <title>Comparative Genomics and Chromosome Evolution.</title>
        <authorList>
            <person name="Mudd A.B."/>
        </authorList>
    </citation>
    <scope>NUCLEOTIDE SEQUENCE</scope>
    <source>
        <strain evidence="2">Female2</strain>
        <tissue evidence="2">Blood</tissue>
    </source>
</reference>
<dbReference type="GO" id="GO:0005765">
    <property type="term" value="C:lysosomal membrane"/>
    <property type="evidence" value="ECO:0007669"/>
    <property type="project" value="TreeGrafter"/>
</dbReference>
<dbReference type="EMBL" id="JAACNH010002854">
    <property type="protein sequence ID" value="KAG8429782.1"/>
    <property type="molecule type" value="Genomic_DNA"/>
</dbReference>
<dbReference type="Proteomes" id="UP000812440">
    <property type="component" value="Unassembled WGS sequence"/>
</dbReference>
<dbReference type="PANTHER" id="PTHR16130:SF2">
    <property type="entry name" value="LYSOSOMAL COBALAMIN TRANSPORT ESCORT PROTEIN LMBD1"/>
    <property type="match status" value="1"/>
</dbReference>
<name>A0A8T2ICU0_9PIPI</name>
<protein>
    <submittedName>
        <fullName evidence="2">Uncharacterized protein</fullName>
    </submittedName>
</protein>
<dbReference type="InterPro" id="IPR050854">
    <property type="entry name" value="LMBD1_LysCbl_Transport"/>
</dbReference>
<proteinExistence type="predicted"/>